<proteinExistence type="predicted"/>
<dbReference type="EMBL" id="GBXM01103936">
    <property type="protein sequence ID" value="JAH04641.1"/>
    <property type="molecule type" value="Transcribed_RNA"/>
</dbReference>
<dbReference type="AlphaFoldDB" id="A0A0E9PJ46"/>
<organism evidence="1">
    <name type="scientific">Anguilla anguilla</name>
    <name type="common">European freshwater eel</name>
    <name type="synonym">Muraena anguilla</name>
    <dbReference type="NCBI Taxonomy" id="7936"/>
    <lineage>
        <taxon>Eukaryota</taxon>
        <taxon>Metazoa</taxon>
        <taxon>Chordata</taxon>
        <taxon>Craniata</taxon>
        <taxon>Vertebrata</taxon>
        <taxon>Euteleostomi</taxon>
        <taxon>Actinopterygii</taxon>
        <taxon>Neopterygii</taxon>
        <taxon>Teleostei</taxon>
        <taxon>Anguilliformes</taxon>
        <taxon>Anguillidae</taxon>
        <taxon>Anguilla</taxon>
    </lineage>
</organism>
<name>A0A0E9PJ46_ANGAN</name>
<sequence length="37" mass="4304">MFVFSIHCKTRLQFRLYNRRLSIHSSNGLTPHSSVVA</sequence>
<accession>A0A0E9PJ46</accession>
<protein>
    <submittedName>
        <fullName evidence="1">Uncharacterized protein</fullName>
    </submittedName>
</protein>
<reference evidence="1" key="1">
    <citation type="submission" date="2014-11" db="EMBL/GenBank/DDBJ databases">
        <authorList>
            <person name="Amaro Gonzalez C."/>
        </authorList>
    </citation>
    <scope>NUCLEOTIDE SEQUENCE</scope>
</reference>
<evidence type="ECO:0000313" key="1">
    <source>
        <dbReference type="EMBL" id="JAH04641.1"/>
    </source>
</evidence>
<reference evidence="1" key="2">
    <citation type="journal article" date="2015" name="Fish Shellfish Immunol.">
        <title>Early steps in the European eel (Anguilla anguilla)-Vibrio vulnificus interaction in the gills: Role of the RtxA13 toxin.</title>
        <authorList>
            <person name="Callol A."/>
            <person name="Pajuelo D."/>
            <person name="Ebbesson L."/>
            <person name="Teles M."/>
            <person name="MacKenzie S."/>
            <person name="Amaro C."/>
        </authorList>
    </citation>
    <scope>NUCLEOTIDE SEQUENCE</scope>
</reference>